<name>A0ACB9LNL0_9MYRT</name>
<comment type="caution">
    <text evidence="1">The sequence shown here is derived from an EMBL/GenBank/DDBJ whole genome shotgun (WGS) entry which is preliminary data.</text>
</comment>
<evidence type="ECO:0000313" key="1">
    <source>
        <dbReference type="EMBL" id="KAI4312823.1"/>
    </source>
</evidence>
<protein>
    <submittedName>
        <fullName evidence="1">Uncharacterized protein</fullName>
    </submittedName>
</protein>
<evidence type="ECO:0000313" key="2">
    <source>
        <dbReference type="Proteomes" id="UP001057402"/>
    </source>
</evidence>
<keyword evidence="2" id="KW-1185">Reference proteome</keyword>
<accession>A0ACB9LNL0</accession>
<dbReference type="EMBL" id="CM042890">
    <property type="protein sequence ID" value="KAI4312823.1"/>
    <property type="molecule type" value="Genomic_DNA"/>
</dbReference>
<reference evidence="2" key="1">
    <citation type="journal article" date="2023" name="Front. Plant Sci.">
        <title>Chromosomal-level genome assembly of Melastoma candidum provides insights into trichome evolution.</title>
        <authorList>
            <person name="Zhong Y."/>
            <person name="Wu W."/>
            <person name="Sun C."/>
            <person name="Zou P."/>
            <person name="Liu Y."/>
            <person name="Dai S."/>
            <person name="Zhou R."/>
        </authorList>
    </citation>
    <scope>NUCLEOTIDE SEQUENCE [LARGE SCALE GENOMIC DNA]</scope>
</reference>
<organism evidence="1 2">
    <name type="scientific">Melastoma candidum</name>
    <dbReference type="NCBI Taxonomy" id="119954"/>
    <lineage>
        <taxon>Eukaryota</taxon>
        <taxon>Viridiplantae</taxon>
        <taxon>Streptophyta</taxon>
        <taxon>Embryophyta</taxon>
        <taxon>Tracheophyta</taxon>
        <taxon>Spermatophyta</taxon>
        <taxon>Magnoliopsida</taxon>
        <taxon>eudicotyledons</taxon>
        <taxon>Gunneridae</taxon>
        <taxon>Pentapetalae</taxon>
        <taxon>rosids</taxon>
        <taxon>malvids</taxon>
        <taxon>Myrtales</taxon>
        <taxon>Melastomataceae</taxon>
        <taxon>Melastomatoideae</taxon>
        <taxon>Melastomateae</taxon>
        <taxon>Melastoma</taxon>
    </lineage>
</organism>
<proteinExistence type="predicted"/>
<sequence length="506" mass="56926">MLWIRARAKQAKARIYIAKVEELSLHFSNMQGVKLMGSTIGMSYSEHLKSPDVHYDESVFVGRKYNADRLTAYLTDSDFLRVIYIFGDEGIGKTALFRSMYNGPDMERDFRCRAWISNYITPNLESVLLEILKQSPVMTLKDLELKETDKLCAFLHKILMEPRYLTVLDDLKSAEILDNLLVLVGQLDPENSRKLLSGHSSISDEGLIDKISGKGSGSPPKVLLFGGRSSAFKNSDPGLFPYGMGLQPLGGLVAARCQVSKLQLPSFLGLVRWDGHFTAEACFQELANRNLVQVVRRREMDRGPKTCGVSGYLHDHFSEFASKFGHISDLQSANQEKSGIRLREVEQLLKVPTANRDSSLLRVLDLEDVYKPKLPKQFGYLLPNLRYLFGQPSYLNLSDDMKDMQSISKMYLLGSLDEEGLSCLPKRLRVLTLSLSEMDLVPMDYLRAVSDLVTLMLFGNSYIGKYMVFGKGTFSCLRVLKLLDARELGGGLPPRRDDVHTARVGH</sequence>
<dbReference type="Proteomes" id="UP001057402">
    <property type="component" value="Chromosome 11"/>
</dbReference>
<gene>
    <name evidence="1" type="ORF">MLD38_037614</name>
</gene>